<dbReference type="InterPro" id="IPR004474">
    <property type="entry name" value="LytR_CpsA_psr"/>
</dbReference>
<comment type="caution">
    <text evidence="6">The sequence shown here is derived from an EMBL/GenBank/DDBJ whole genome shotgun (WGS) entry which is preliminary data.</text>
</comment>
<evidence type="ECO:0000256" key="1">
    <source>
        <dbReference type="ARBA" id="ARBA00006068"/>
    </source>
</evidence>
<dbReference type="Proteomes" id="UP001551482">
    <property type="component" value="Unassembled WGS sequence"/>
</dbReference>
<feature type="transmembrane region" description="Helical" evidence="3">
    <location>
        <begin position="84"/>
        <end position="104"/>
    </location>
</feature>
<evidence type="ECO:0000256" key="2">
    <source>
        <dbReference type="SAM" id="MobiDB-lite"/>
    </source>
</evidence>
<accession>A0ABV3DFK0</accession>
<feature type="domain" description="Cell envelope-related transcriptional attenuator" evidence="4">
    <location>
        <begin position="163"/>
        <end position="324"/>
    </location>
</feature>
<feature type="compositionally biased region" description="Basic residues" evidence="2">
    <location>
        <begin position="67"/>
        <end position="79"/>
    </location>
</feature>
<keyword evidence="3" id="KW-1133">Transmembrane helix</keyword>
<organism evidence="6 7">
    <name type="scientific">Streptodolium elevatio</name>
    <dbReference type="NCBI Taxonomy" id="3157996"/>
    <lineage>
        <taxon>Bacteria</taxon>
        <taxon>Bacillati</taxon>
        <taxon>Actinomycetota</taxon>
        <taxon>Actinomycetes</taxon>
        <taxon>Kitasatosporales</taxon>
        <taxon>Streptomycetaceae</taxon>
        <taxon>Streptodolium</taxon>
    </lineage>
</organism>
<feature type="domain" description="LytR/CpsA/Psr regulator C-terminal" evidence="5">
    <location>
        <begin position="440"/>
        <end position="523"/>
    </location>
</feature>
<feature type="compositionally biased region" description="Low complexity" evidence="2">
    <location>
        <begin position="533"/>
        <end position="557"/>
    </location>
</feature>
<comment type="similarity">
    <text evidence="1">Belongs to the LytR/CpsA/Psr (LCP) family.</text>
</comment>
<dbReference type="RefSeq" id="WP_358353273.1">
    <property type="nucleotide sequence ID" value="NZ_JBEZFP010000028.1"/>
</dbReference>
<proteinExistence type="inferred from homology"/>
<keyword evidence="7" id="KW-1185">Reference proteome</keyword>
<keyword evidence="3" id="KW-0472">Membrane</keyword>
<feature type="region of interest" description="Disordered" evidence="2">
    <location>
        <begin position="51"/>
        <end position="79"/>
    </location>
</feature>
<dbReference type="NCBIfam" id="TIGR00350">
    <property type="entry name" value="lytR_cpsA_psr"/>
    <property type="match status" value="1"/>
</dbReference>
<protein>
    <submittedName>
        <fullName evidence="6">LCP family protein</fullName>
    </submittedName>
</protein>
<dbReference type="InterPro" id="IPR050922">
    <property type="entry name" value="LytR/CpsA/Psr_CW_biosynth"/>
</dbReference>
<feature type="compositionally biased region" description="Low complexity" evidence="2">
    <location>
        <begin position="415"/>
        <end position="429"/>
    </location>
</feature>
<gene>
    <name evidence="6" type="ORF">AB0C36_13605</name>
</gene>
<dbReference type="PANTHER" id="PTHR33392:SF6">
    <property type="entry name" value="POLYISOPRENYL-TEICHOIC ACID--PEPTIDOGLYCAN TEICHOIC ACID TRANSFERASE TAGU"/>
    <property type="match status" value="1"/>
</dbReference>
<sequence length="579" mass="61480">MASGHGRARDGRGSELGAMDDADVADLWIMDEETGAYRMKTPEEIEAAKVVTVEPTEAPDATPPSRRSTRRPPPKSKVKRRLKVTAISVAVLLVVLVGGAYGYYEYLNSRIKTDDLSGSVDKVPEAAEDEFGRTPMNILLIGSDSRLGEGNTGYGANGKEGTADTTLLLHLSADRSNATVVSIPRDTLVTRPSCKLDNGEIQPAKQNFAFNATLLNPGGPPCTVATVESMLKVKIDHWMMIEFKGVKAMTSAVGGVPINLCDRLYDPKKTGQGTGLDLPAGEHRLKGEDALRFLRARHGFYGESDLARIEAQKSFLMALAREIKTSATWKDPAAIFKIAQAATGNITVDDGLNRIEKLVALGNEIKKVPEKRMAFTTLPVMDVPHEDPKVHVQARQPAADNLWASVRNDVAVTKGDPAPAGSVAPSSQAPAPPQIDPATIKVSVRNTTVVPKAQAVVDQLVAKKYAATVDRTKGTEQGASSLVHPKGKADAARQLAAAVGLPETAIIESATAKQFEIVIGLDFPGLNDKDPTGKAPASSSKAPASSKPPATVTPPSSEDMKLNTADNTSCIKTKYSKGG</sequence>
<name>A0ABV3DFK0_9ACTN</name>
<keyword evidence="3" id="KW-0812">Transmembrane</keyword>
<evidence type="ECO:0000313" key="7">
    <source>
        <dbReference type="Proteomes" id="UP001551482"/>
    </source>
</evidence>
<dbReference type="EMBL" id="JBEZFP010000028">
    <property type="protein sequence ID" value="MEU8134537.1"/>
    <property type="molecule type" value="Genomic_DNA"/>
</dbReference>
<dbReference type="PANTHER" id="PTHR33392">
    <property type="entry name" value="POLYISOPRENYL-TEICHOIC ACID--PEPTIDOGLYCAN TEICHOIC ACID TRANSFERASE TAGU"/>
    <property type="match status" value="1"/>
</dbReference>
<reference evidence="6 7" key="1">
    <citation type="submission" date="2024-06" db="EMBL/GenBank/DDBJ databases">
        <title>The Natural Products Discovery Center: Release of the First 8490 Sequenced Strains for Exploring Actinobacteria Biosynthetic Diversity.</title>
        <authorList>
            <person name="Kalkreuter E."/>
            <person name="Kautsar S.A."/>
            <person name="Yang D."/>
            <person name="Bader C.D."/>
            <person name="Teijaro C.N."/>
            <person name="Fluegel L."/>
            <person name="Davis C.M."/>
            <person name="Simpson J.R."/>
            <person name="Lauterbach L."/>
            <person name="Steele A.D."/>
            <person name="Gui C."/>
            <person name="Meng S."/>
            <person name="Li G."/>
            <person name="Viehrig K."/>
            <person name="Ye F."/>
            <person name="Su P."/>
            <person name="Kiefer A.F."/>
            <person name="Nichols A."/>
            <person name="Cepeda A.J."/>
            <person name="Yan W."/>
            <person name="Fan B."/>
            <person name="Jiang Y."/>
            <person name="Adhikari A."/>
            <person name="Zheng C.-J."/>
            <person name="Schuster L."/>
            <person name="Cowan T.M."/>
            <person name="Smanski M.J."/>
            <person name="Chevrette M.G."/>
            <person name="De Carvalho L.P.S."/>
            <person name="Shen B."/>
        </authorList>
    </citation>
    <scope>NUCLEOTIDE SEQUENCE [LARGE SCALE GENOMIC DNA]</scope>
    <source>
        <strain evidence="6 7">NPDC048946</strain>
    </source>
</reference>
<evidence type="ECO:0000313" key="6">
    <source>
        <dbReference type="EMBL" id="MEU8134537.1"/>
    </source>
</evidence>
<dbReference type="Pfam" id="PF03816">
    <property type="entry name" value="LytR_cpsA_psr"/>
    <property type="match status" value="1"/>
</dbReference>
<dbReference type="Pfam" id="PF13399">
    <property type="entry name" value="LytR_C"/>
    <property type="match status" value="1"/>
</dbReference>
<evidence type="ECO:0000256" key="3">
    <source>
        <dbReference type="SAM" id="Phobius"/>
    </source>
</evidence>
<feature type="region of interest" description="Disordered" evidence="2">
    <location>
        <begin position="414"/>
        <end position="434"/>
    </location>
</feature>
<feature type="region of interest" description="Disordered" evidence="2">
    <location>
        <begin position="526"/>
        <end position="567"/>
    </location>
</feature>
<evidence type="ECO:0000259" key="4">
    <source>
        <dbReference type="Pfam" id="PF03816"/>
    </source>
</evidence>
<evidence type="ECO:0000259" key="5">
    <source>
        <dbReference type="Pfam" id="PF13399"/>
    </source>
</evidence>
<dbReference type="InterPro" id="IPR027381">
    <property type="entry name" value="LytR/CpsA/Psr_C"/>
</dbReference>
<dbReference type="Gene3D" id="3.40.630.190">
    <property type="entry name" value="LCP protein"/>
    <property type="match status" value="1"/>
</dbReference>